<dbReference type="Proteomes" id="UP000002028">
    <property type="component" value="Chromosome"/>
</dbReference>
<protein>
    <submittedName>
        <fullName evidence="1">Uncharacterized protein</fullName>
    </submittedName>
</protein>
<evidence type="ECO:0000313" key="2">
    <source>
        <dbReference type="Proteomes" id="UP000002028"/>
    </source>
</evidence>
<dbReference type="HOGENOM" id="CLU_203309_0_0_10"/>
<organism evidence="1 2">
    <name type="scientific">Spirosoma linguale (strain ATCC 33905 / DSM 74 / LMG 10896 / Claus 1)</name>
    <dbReference type="NCBI Taxonomy" id="504472"/>
    <lineage>
        <taxon>Bacteria</taxon>
        <taxon>Pseudomonadati</taxon>
        <taxon>Bacteroidota</taxon>
        <taxon>Cytophagia</taxon>
        <taxon>Cytophagales</taxon>
        <taxon>Cytophagaceae</taxon>
        <taxon>Spirosoma</taxon>
    </lineage>
</organism>
<dbReference type="KEGG" id="sli:Slin_6379"/>
<dbReference type="AlphaFoldDB" id="D2QU55"/>
<keyword evidence="2" id="KW-1185">Reference proteome</keyword>
<proteinExistence type="predicted"/>
<gene>
    <name evidence="1" type="ordered locus">Slin_6379</name>
</gene>
<dbReference type="EMBL" id="CP001769">
    <property type="protein sequence ID" value="ADB42337.1"/>
    <property type="molecule type" value="Genomic_DNA"/>
</dbReference>
<sequence>MFVDQGGRAVDWRAIGTQQLVRVAHLWHASRLHDHPSLQTLVRYAAIVHVKIDYMG</sequence>
<name>D2QU55_SPILD</name>
<evidence type="ECO:0000313" key="1">
    <source>
        <dbReference type="EMBL" id="ADB42337.1"/>
    </source>
</evidence>
<reference evidence="1 2" key="1">
    <citation type="journal article" date="2010" name="Stand. Genomic Sci.">
        <title>Complete genome sequence of Spirosoma linguale type strain (1).</title>
        <authorList>
            <person name="Lail K."/>
            <person name="Sikorski J."/>
            <person name="Saunders E."/>
            <person name="Lapidus A."/>
            <person name="Glavina Del Rio T."/>
            <person name="Copeland A."/>
            <person name="Tice H."/>
            <person name="Cheng J.-F."/>
            <person name="Lucas S."/>
            <person name="Nolan M."/>
            <person name="Bruce D."/>
            <person name="Goodwin L."/>
            <person name="Pitluck S."/>
            <person name="Ivanova N."/>
            <person name="Mavromatis K."/>
            <person name="Ovchinnikova G."/>
            <person name="Pati A."/>
            <person name="Chen A."/>
            <person name="Palaniappan K."/>
            <person name="Land M."/>
            <person name="Hauser L."/>
            <person name="Chang Y.-J."/>
            <person name="Jeffries C.D."/>
            <person name="Chain P."/>
            <person name="Brettin T."/>
            <person name="Detter J.C."/>
            <person name="Schuetze A."/>
            <person name="Rohde M."/>
            <person name="Tindall B.J."/>
            <person name="Goeker M."/>
            <person name="Bristow J."/>
            <person name="Eisen J.A."/>
            <person name="Markowitz V."/>
            <person name="Hugenholtz P."/>
            <person name="Kyrpides N.C."/>
            <person name="Klenk H.-P."/>
            <person name="Chen F."/>
        </authorList>
    </citation>
    <scope>NUCLEOTIDE SEQUENCE [LARGE SCALE GENOMIC DNA]</scope>
    <source>
        <strain evidence="2">ATCC 33905 / DSM 74 / LMG 10896 / Claus 1</strain>
    </source>
</reference>
<accession>D2QU55</accession>
<dbReference type="STRING" id="504472.Slin_6379"/>